<keyword evidence="2" id="KW-1185">Reference proteome</keyword>
<accession>A0ABR7X9Z6</accession>
<dbReference type="Proteomes" id="UP000618754">
    <property type="component" value="Unassembled WGS sequence"/>
</dbReference>
<gene>
    <name evidence="1" type="ORF">IDJ75_18865</name>
</gene>
<evidence type="ECO:0000313" key="2">
    <source>
        <dbReference type="Proteomes" id="UP000618754"/>
    </source>
</evidence>
<dbReference type="InterPro" id="IPR058074">
    <property type="entry name" value="Bacteriocin-like"/>
</dbReference>
<evidence type="ECO:0008006" key="3">
    <source>
        <dbReference type="Google" id="ProtNLM"/>
    </source>
</evidence>
<dbReference type="EMBL" id="JACWMW010000005">
    <property type="protein sequence ID" value="MBD1387356.1"/>
    <property type="molecule type" value="Genomic_DNA"/>
</dbReference>
<organism evidence="1 2">
    <name type="scientific">Mucilaginibacter rigui</name>
    <dbReference type="NCBI Taxonomy" id="534635"/>
    <lineage>
        <taxon>Bacteria</taxon>
        <taxon>Pseudomonadati</taxon>
        <taxon>Bacteroidota</taxon>
        <taxon>Sphingobacteriia</taxon>
        <taxon>Sphingobacteriales</taxon>
        <taxon>Sphingobacteriaceae</taxon>
        <taxon>Mucilaginibacter</taxon>
    </lineage>
</organism>
<sequence>MKNFQKLSRQDLKNIKGGTKIPPAGCSCFCVIGAVKSSHSCSTFCPDGAIPGVDSLPPGGTAADCGVPHPLN</sequence>
<name>A0ABR7X9Z6_9SPHI</name>
<evidence type="ECO:0000313" key="1">
    <source>
        <dbReference type="EMBL" id="MBD1387356.1"/>
    </source>
</evidence>
<proteinExistence type="predicted"/>
<protein>
    <recommendedName>
        <fullName evidence="3">Bacteriocin</fullName>
    </recommendedName>
</protein>
<reference evidence="1 2" key="1">
    <citation type="submission" date="2020-09" db="EMBL/GenBank/DDBJ databases">
        <title>Novel species of Mucilaginibacter isolated from a glacier on the Tibetan Plateau.</title>
        <authorList>
            <person name="Liu Q."/>
            <person name="Xin Y.-H."/>
        </authorList>
    </citation>
    <scope>NUCLEOTIDE SEQUENCE [LARGE SCALE GENOMIC DNA]</scope>
    <source>
        <strain evidence="1 2">CGMCC 1.13878</strain>
    </source>
</reference>
<dbReference type="NCBIfam" id="NF047798">
    <property type="entry name" value="leader_Chryseo"/>
    <property type="match status" value="1"/>
</dbReference>
<comment type="caution">
    <text evidence="1">The sequence shown here is derived from an EMBL/GenBank/DDBJ whole genome shotgun (WGS) entry which is preliminary data.</text>
</comment>